<dbReference type="Proteomes" id="UP000632289">
    <property type="component" value="Unassembled WGS sequence"/>
</dbReference>
<dbReference type="GO" id="GO:0008757">
    <property type="term" value="F:S-adenosylmethionine-dependent methyltransferase activity"/>
    <property type="evidence" value="ECO:0007669"/>
    <property type="project" value="InterPro"/>
</dbReference>
<comment type="caution">
    <text evidence="2">The sequence shown here is derived from an EMBL/GenBank/DDBJ whole genome shotgun (WGS) entry which is preliminary data.</text>
</comment>
<dbReference type="InterPro" id="IPR052939">
    <property type="entry name" value="23S_rRNA_MeTrnsfrase_RlmA"/>
</dbReference>
<dbReference type="Pfam" id="PF08241">
    <property type="entry name" value="Methyltransf_11"/>
    <property type="match status" value="1"/>
</dbReference>
<keyword evidence="3" id="KW-1185">Reference proteome</keyword>
<protein>
    <submittedName>
        <fullName evidence="2">Class I SAM-dependent methyltransferase</fullName>
    </submittedName>
</protein>
<dbReference type="RefSeq" id="WP_191208060.1">
    <property type="nucleotide sequence ID" value="NZ_BAABKL010000039.1"/>
</dbReference>
<keyword evidence="2" id="KW-0489">Methyltransferase</keyword>
<organism evidence="2 3">
    <name type="scientific">Streptomyces chumphonensis</name>
    <dbReference type="NCBI Taxonomy" id="1214925"/>
    <lineage>
        <taxon>Bacteria</taxon>
        <taxon>Bacillati</taxon>
        <taxon>Actinomycetota</taxon>
        <taxon>Actinomycetes</taxon>
        <taxon>Kitasatosporales</taxon>
        <taxon>Streptomycetaceae</taxon>
        <taxon>Streptomyces</taxon>
    </lineage>
</organism>
<evidence type="ECO:0000313" key="3">
    <source>
        <dbReference type="Proteomes" id="UP000632289"/>
    </source>
</evidence>
<feature type="domain" description="Methyltransferase type 11" evidence="1">
    <location>
        <begin position="53"/>
        <end position="140"/>
    </location>
</feature>
<dbReference type="SUPFAM" id="SSF53335">
    <property type="entry name" value="S-adenosyl-L-methionine-dependent methyltransferases"/>
    <property type="match status" value="1"/>
</dbReference>
<dbReference type="InterPro" id="IPR013216">
    <property type="entry name" value="Methyltransf_11"/>
</dbReference>
<dbReference type="PANTHER" id="PTHR43460:SF1">
    <property type="entry name" value="METHYLTRANSFERASE TYPE 11 DOMAIN-CONTAINING PROTEIN"/>
    <property type="match status" value="1"/>
</dbReference>
<proteinExistence type="predicted"/>
<dbReference type="GO" id="GO:0032259">
    <property type="term" value="P:methylation"/>
    <property type="evidence" value="ECO:0007669"/>
    <property type="project" value="UniProtKB-KW"/>
</dbReference>
<dbReference type="PANTHER" id="PTHR43460">
    <property type="entry name" value="METHYLTRANSFERASE"/>
    <property type="match status" value="1"/>
</dbReference>
<keyword evidence="2" id="KW-0808">Transferase</keyword>
<evidence type="ECO:0000313" key="2">
    <source>
        <dbReference type="EMBL" id="MBD3930835.1"/>
    </source>
</evidence>
<reference evidence="2" key="1">
    <citation type="submission" date="2020-09" db="EMBL/GenBank/DDBJ databases">
        <title>Secondary metabolite and genome analysis of marine Streptomyces chumphonensis KK1-2T.</title>
        <authorList>
            <person name="Phongsopitanun W."/>
            <person name="Kanchanasin P."/>
            <person name="Pittayakhajonwut P."/>
            <person name="Suwanborirux K."/>
            <person name="Tanasupawat S."/>
        </authorList>
    </citation>
    <scope>NUCLEOTIDE SEQUENCE</scope>
    <source>
        <strain evidence="2">KK1-2</strain>
    </source>
</reference>
<accession>A0A927EVU5</accession>
<dbReference type="EMBL" id="JACXYU010000001">
    <property type="protein sequence ID" value="MBD3930835.1"/>
    <property type="molecule type" value="Genomic_DNA"/>
</dbReference>
<sequence length="254" mass="28074">MSRSFAELVAEAESAPTEGWDFSWLDGRATEERPSWGYQRAMSRRLAGVSAALDVQTGGGEVLAGAERLPPTMVATESWPPNVAKATRLLHPRGVVVVADPDEPPLPFADAAFDLVTSRHPATVWWSEIARVLRPGGTYFAQHVGPASVWEVVEYFLGPQPEARRRRHPDDEGAAARAAGLEVVDLRTERLRMEFHDVGAVVYFLRKVIWTVPGFTVEQHRDRLRELHGRIEAEGPFVAHSTRTLVEARKPGGA</sequence>
<gene>
    <name evidence="2" type="ORF">IF129_04550</name>
</gene>
<evidence type="ECO:0000259" key="1">
    <source>
        <dbReference type="Pfam" id="PF08241"/>
    </source>
</evidence>
<dbReference type="AlphaFoldDB" id="A0A927EVU5"/>
<name>A0A927EVU5_9ACTN</name>
<dbReference type="InterPro" id="IPR029063">
    <property type="entry name" value="SAM-dependent_MTases_sf"/>
</dbReference>
<dbReference type="Gene3D" id="3.40.50.150">
    <property type="entry name" value="Vaccinia Virus protein VP39"/>
    <property type="match status" value="1"/>
</dbReference>
<dbReference type="CDD" id="cd02440">
    <property type="entry name" value="AdoMet_MTases"/>
    <property type="match status" value="1"/>
</dbReference>